<proteinExistence type="predicted"/>
<evidence type="ECO:0000256" key="1">
    <source>
        <dbReference type="SAM" id="MobiDB-lite"/>
    </source>
</evidence>
<evidence type="ECO:0000313" key="2">
    <source>
        <dbReference type="EMBL" id="KAK2099887.1"/>
    </source>
</evidence>
<feature type="region of interest" description="Disordered" evidence="1">
    <location>
        <begin position="59"/>
        <end position="117"/>
    </location>
</feature>
<dbReference type="Proteomes" id="UP001266305">
    <property type="component" value="Unassembled WGS sequence"/>
</dbReference>
<accession>A0ABQ9US41</accession>
<organism evidence="2 3">
    <name type="scientific">Saguinus oedipus</name>
    <name type="common">Cotton-top tamarin</name>
    <name type="synonym">Oedipomidas oedipus</name>
    <dbReference type="NCBI Taxonomy" id="9490"/>
    <lineage>
        <taxon>Eukaryota</taxon>
        <taxon>Metazoa</taxon>
        <taxon>Chordata</taxon>
        <taxon>Craniata</taxon>
        <taxon>Vertebrata</taxon>
        <taxon>Euteleostomi</taxon>
        <taxon>Mammalia</taxon>
        <taxon>Eutheria</taxon>
        <taxon>Euarchontoglires</taxon>
        <taxon>Primates</taxon>
        <taxon>Haplorrhini</taxon>
        <taxon>Platyrrhini</taxon>
        <taxon>Cebidae</taxon>
        <taxon>Callitrichinae</taxon>
        <taxon>Saguinus</taxon>
    </lineage>
</organism>
<gene>
    <name evidence="2" type="primary">KCNQ1_3</name>
    <name evidence="2" type="ORF">P7K49_021235</name>
</gene>
<name>A0ABQ9US41_SAGOE</name>
<reference evidence="2 3" key="1">
    <citation type="submission" date="2023-05" db="EMBL/GenBank/DDBJ databases">
        <title>B98-5 Cell Line De Novo Hybrid Assembly: An Optical Mapping Approach.</title>
        <authorList>
            <person name="Kananen K."/>
            <person name="Auerbach J.A."/>
            <person name="Kautto E."/>
            <person name="Blachly J.S."/>
        </authorList>
    </citation>
    <scope>NUCLEOTIDE SEQUENCE [LARGE SCALE GENOMIC DNA]</scope>
    <source>
        <strain evidence="2">B95-8</strain>
        <tissue evidence="2">Cell line</tissue>
    </source>
</reference>
<protein>
    <submittedName>
        <fullName evidence="2">Potassium voltage-gated channel sub KQT member 1</fullName>
    </submittedName>
</protein>
<sequence>MRAACTQQRRLAPSLPRALNPGPEAASRHQLSHLPLSPQVTQLDQRLVLITDMLHQLLSLHQDGPPGGSGPPREGGAHITQPCGSGSSIDPELFLPSNALPTYEQLTVPRRGPDEGS</sequence>
<dbReference type="InterPro" id="IPR005827">
    <property type="entry name" value="K_chnl_volt-dep_KCQN1"/>
</dbReference>
<comment type="caution">
    <text evidence="2">The sequence shown here is derived from an EMBL/GenBank/DDBJ whole genome shotgun (WGS) entry which is preliminary data.</text>
</comment>
<evidence type="ECO:0000313" key="3">
    <source>
        <dbReference type="Proteomes" id="UP001266305"/>
    </source>
</evidence>
<dbReference type="EMBL" id="JASSZA010000010">
    <property type="protein sequence ID" value="KAK2099887.1"/>
    <property type="molecule type" value="Genomic_DNA"/>
</dbReference>
<keyword evidence="3" id="KW-1185">Reference proteome</keyword>
<dbReference type="PRINTS" id="PR01460">
    <property type="entry name" value="KCNQ1CHANNEL"/>
</dbReference>
<feature type="region of interest" description="Disordered" evidence="1">
    <location>
        <begin position="1"/>
        <end position="33"/>
    </location>
</feature>